<dbReference type="AlphaFoldDB" id="A0AAD7KTY3"/>
<sequence length="257" mass="29753">MAIQIQSVRQGPVGEAWRGGRKASFYPLANPRPISVIRRFIFAAQPKMSNRAEETLQNQSPPDDNNDDQTEEWETMARAWLCSFPEAKEVSMTDVEAWIDLNLSSLPEGIQSMPRSELCQRLISIQNLMRLPNQGKEVNQLDLPHARFQRTNQWIPVYSWHSRYHLMHHIKKCHLKILKRKERKKGVEKPDKDNSLNVHKNVVRKQSAALPSSSLCNLPQDSDLFLAKRKEAYHKYEILVELEKLLSPMFSKSSNVN</sequence>
<evidence type="ECO:0000256" key="1">
    <source>
        <dbReference type="SAM" id="MobiDB-lite"/>
    </source>
</evidence>
<keyword evidence="3" id="KW-1185">Reference proteome</keyword>
<reference evidence="2" key="1">
    <citation type="journal article" date="2023" name="Science">
        <title>Elucidation of the pathway for biosynthesis of saponin adjuvants from the soapbark tree.</title>
        <authorList>
            <person name="Reed J."/>
            <person name="Orme A."/>
            <person name="El-Demerdash A."/>
            <person name="Owen C."/>
            <person name="Martin L.B.B."/>
            <person name="Misra R.C."/>
            <person name="Kikuchi S."/>
            <person name="Rejzek M."/>
            <person name="Martin A.C."/>
            <person name="Harkess A."/>
            <person name="Leebens-Mack J."/>
            <person name="Louveau T."/>
            <person name="Stephenson M.J."/>
            <person name="Osbourn A."/>
        </authorList>
    </citation>
    <scope>NUCLEOTIDE SEQUENCE</scope>
    <source>
        <strain evidence="2">S10</strain>
    </source>
</reference>
<accession>A0AAD7KTY3</accession>
<evidence type="ECO:0000313" key="3">
    <source>
        <dbReference type="Proteomes" id="UP001163823"/>
    </source>
</evidence>
<name>A0AAD7KTY3_QUISA</name>
<dbReference type="Proteomes" id="UP001163823">
    <property type="component" value="Chromosome 13"/>
</dbReference>
<feature type="region of interest" description="Disordered" evidence="1">
    <location>
        <begin position="51"/>
        <end position="71"/>
    </location>
</feature>
<gene>
    <name evidence="2" type="ORF">O6P43_030726</name>
</gene>
<dbReference type="KEGG" id="qsa:O6P43_030726"/>
<comment type="caution">
    <text evidence="2">The sequence shown here is derived from an EMBL/GenBank/DDBJ whole genome shotgun (WGS) entry which is preliminary data.</text>
</comment>
<protein>
    <submittedName>
        <fullName evidence="2">Ribonucleoside-diphosphate reductase subunit beta</fullName>
    </submittedName>
</protein>
<evidence type="ECO:0000313" key="2">
    <source>
        <dbReference type="EMBL" id="KAJ7945707.1"/>
    </source>
</evidence>
<organism evidence="2 3">
    <name type="scientific">Quillaja saponaria</name>
    <name type="common">Soap bark tree</name>
    <dbReference type="NCBI Taxonomy" id="32244"/>
    <lineage>
        <taxon>Eukaryota</taxon>
        <taxon>Viridiplantae</taxon>
        <taxon>Streptophyta</taxon>
        <taxon>Embryophyta</taxon>
        <taxon>Tracheophyta</taxon>
        <taxon>Spermatophyta</taxon>
        <taxon>Magnoliopsida</taxon>
        <taxon>eudicotyledons</taxon>
        <taxon>Gunneridae</taxon>
        <taxon>Pentapetalae</taxon>
        <taxon>rosids</taxon>
        <taxon>fabids</taxon>
        <taxon>Fabales</taxon>
        <taxon>Quillajaceae</taxon>
        <taxon>Quillaja</taxon>
    </lineage>
</organism>
<dbReference type="EMBL" id="JARAOO010000013">
    <property type="protein sequence ID" value="KAJ7945707.1"/>
    <property type="molecule type" value="Genomic_DNA"/>
</dbReference>
<proteinExistence type="predicted"/>